<gene>
    <name evidence="1" type="ORF">FF100_32600</name>
</gene>
<protein>
    <submittedName>
        <fullName evidence="1">Uncharacterized protein</fullName>
    </submittedName>
</protein>
<accession>A0A5C4L8H6</accession>
<keyword evidence="2" id="KW-1185">Reference proteome</keyword>
<evidence type="ECO:0000313" key="1">
    <source>
        <dbReference type="EMBL" id="TNC07339.1"/>
    </source>
</evidence>
<dbReference type="Proteomes" id="UP000305267">
    <property type="component" value="Unassembled WGS sequence"/>
</dbReference>
<comment type="caution">
    <text evidence="1">The sequence shown here is derived from an EMBL/GenBank/DDBJ whole genome shotgun (WGS) entry which is preliminary data.</text>
</comment>
<dbReference type="RefSeq" id="WP_139040189.1">
    <property type="nucleotide sequence ID" value="NZ_VDDA01000036.1"/>
</dbReference>
<dbReference type="EMBL" id="VDDA01000036">
    <property type="protein sequence ID" value="TNC07339.1"/>
    <property type="molecule type" value="Genomic_DNA"/>
</dbReference>
<dbReference type="OrthoDB" id="8004960at2"/>
<reference evidence="1 2" key="1">
    <citation type="submission" date="2019-06" db="EMBL/GenBank/DDBJ databases">
        <title>Genome of Methylobacterium sp. 17Sr1-39.</title>
        <authorList>
            <person name="Seo T."/>
        </authorList>
    </citation>
    <scope>NUCLEOTIDE SEQUENCE [LARGE SCALE GENOMIC DNA]</scope>
    <source>
        <strain evidence="1 2">17Sr1-39</strain>
    </source>
</reference>
<evidence type="ECO:0000313" key="2">
    <source>
        <dbReference type="Proteomes" id="UP000305267"/>
    </source>
</evidence>
<proteinExistence type="predicted"/>
<sequence length="85" mass="8889">MTGGEAYKQKLITDDALDAAIAAYLADPSKPVVLVIGDKRLDVAAAVLAHQWSADELAVGDATPARRRNAGKTAVLVAPVWFGCL</sequence>
<name>A0A5C4L8H6_9HYPH</name>
<organism evidence="1 2">
    <name type="scientific">Methylobacterium terricola</name>
    <dbReference type="NCBI Taxonomy" id="2583531"/>
    <lineage>
        <taxon>Bacteria</taxon>
        <taxon>Pseudomonadati</taxon>
        <taxon>Pseudomonadota</taxon>
        <taxon>Alphaproteobacteria</taxon>
        <taxon>Hyphomicrobiales</taxon>
        <taxon>Methylobacteriaceae</taxon>
        <taxon>Methylobacterium</taxon>
    </lineage>
</organism>
<dbReference type="AlphaFoldDB" id="A0A5C4L8H6"/>